<keyword evidence="2" id="KW-1185">Reference proteome</keyword>
<sequence>MKNNSIESTKLPNILIKRLDNFFKNQNEEIKLDIFSEKRNQFFKLKNIDSSTDNLVLELKSFYSAIDYFYNLHENANSKNKSMLTKDLKKYNEFTIKSSKKQNRSALKEEFLVDKSSIVNDLLLSRRSYREISNFFSKYHNKSISHTYIRRVITKYPEIFDLKEAMNNAIN</sequence>
<dbReference type="EMBL" id="WFKJ01000042">
    <property type="protein sequence ID" value="KAB7888945.1"/>
    <property type="molecule type" value="Genomic_DNA"/>
</dbReference>
<organism evidence="1 2">
    <name type="scientific">Poseidonibacter ostreae</name>
    <dbReference type="NCBI Taxonomy" id="2654171"/>
    <lineage>
        <taxon>Bacteria</taxon>
        <taxon>Pseudomonadati</taxon>
        <taxon>Campylobacterota</taxon>
        <taxon>Epsilonproteobacteria</taxon>
        <taxon>Campylobacterales</taxon>
        <taxon>Arcobacteraceae</taxon>
        <taxon>Poseidonibacter</taxon>
    </lineage>
</organism>
<proteinExistence type="predicted"/>
<reference evidence="1 2" key="1">
    <citation type="submission" date="2019-10" db="EMBL/GenBank/DDBJ databases">
        <title>Poseidonibacter ostreae sp. nov., isolated from the gut of the Ostrea denselamellosa.</title>
        <authorList>
            <person name="Choi A."/>
        </authorList>
    </citation>
    <scope>NUCLEOTIDE SEQUENCE [LARGE SCALE GENOMIC DNA]</scope>
    <source>
        <strain evidence="1 2">SJOD-M-5</strain>
    </source>
</reference>
<evidence type="ECO:0000313" key="2">
    <source>
        <dbReference type="Proteomes" id="UP000461010"/>
    </source>
</evidence>
<dbReference type="RefSeq" id="WP_152191376.1">
    <property type="nucleotide sequence ID" value="NZ_WFKI01000030.1"/>
</dbReference>
<gene>
    <name evidence="1" type="ORF">GBG18_11980</name>
</gene>
<dbReference type="Proteomes" id="UP000461010">
    <property type="component" value="Unassembled WGS sequence"/>
</dbReference>
<comment type="caution">
    <text evidence="1">The sequence shown here is derived from an EMBL/GenBank/DDBJ whole genome shotgun (WGS) entry which is preliminary data.</text>
</comment>
<name>A0ABQ6VKF4_9BACT</name>
<protein>
    <submittedName>
        <fullName evidence="1">Uncharacterized protein</fullName>
    </submittedName>
</protein>
<accession>A0ABQ6VKF4</accession>
<evidence type="ECO:0000313" key="1">
    <source>
        <dbReference type="EMBL" id="KAB7888945.1"/>
    </source>
</evidence>